<evidence type="ECO:0000313" key="3">
    <source>
        <dbReference type="Proteomes" id="UP000033140"/>
    </source>
</evidence>
<proteinExistence type="predicted"/>
<dbReference type="AlphaFoldDB" id="A0A0E9NR83"/>
<gene>
    <name evidence="2" type="ORF">G7K_6279-t1</name>
</gene>
<protein>
    <submittedName>
        <fullName evidence="2">Uncharacterized protein</fullName>
    </submittedName>
</protein>
<dbReference type="Proteomes" id="UP000033140">
    <property type="component" value="Unassembled WGS sequence"/>
</dbReference>
<comment type="caution">
    <text evidence="2">The sequence shown here is derived from an EMBL/GenBank/DDBJ whole genome shotgun (WGS) entry which is preliminary data.</text>
</comment>
<keyword evidence="3" id="KW-1185">Reference proteome</keyword>
<feature type="region of interest" description="Disordered" evidence="1">
    <location>
        <begin position="94"/>
        <end position="163"/>
    </location>
</feature>
<reference evidence="2 3" key="1">
    <citation type="journal article" date="2011" name="J. Gen. Appl. Microbiol.">
        <title>Draft genome sequencing of the enigmatic yeast Saitoella complicata.</title>
        <authorList>
            <person name="Nishida H."/>
            <person name="Hamamoto M."/>
            <person name="Sugiyama J."/>
        </authorList>
    </citation>
    <scope>NUCLEOTIDE SEQUENCE [LARGE SCALE GENOMIC DNA]</scope>
    <source>
        <strain evidence="2 3">NRRL Y-17804</strain>
    </source>
</reference>
<sequence length="291" mass="29735">MSSKAIRLELHEVRAVTLVEGEGRSEVRLQVGGLVDGLEDSLVDGLLVGNTGLGNLLLGTLTEELGLSTLLGSGLLLALEVSLVELGNINGGDIDGGGGGDDVGSVDATEGDTVDLEGTGDEEGTVGEGLQEDDTLTAEAAGEEDEDGTSLQGGADLGGPGSLTGSLGGGDVLSRVELGGLGSRNVAGLAVVGTADLLGRHLTRLKAGLVAGSSNSERLEVQSPFAWCCGAGWRMHADSQVARVNPKCSRPQIASTYLFMLAQLHPPPDNNQIVGPQSTQHLLILKYTFDT</sequence>
<reference evidence="2 3" key="3">
    <citation type="journal article" date="2015" name="Genome Announc.">
        <title>Draft Genome Sequence of the Archiascomycetous Yeast Saitoella complicata.</title>
        <authorList>
            <person name="Yamauchi K."/>
            <person name="Kondo S."/>
            <person name="Hamamoto M."/>
            <person name="Takahashi Y."/>
            <person name="Ogura Y."/>
            <person name="Hayashi T."/>
            <person name="Nishida H."/>
        </authorList>
    </citation>
    <scope>NUCLEOTIDE SEQUENCE [LARGE SCALE GENOMIC DNA]</scope>
    <source>
        <strain evidence="2 3">NRRL Y-17804</strain>
    </source>
</reference>
<dbReference type="EMBL" id="BACD03000062">
    <property type="protein sequence ID" value="GAO52196.1"/>
    <property type="molecule type" value="Genomic_DNA"/>
</dbReference>
<accession>A0A0E9NR83</accession>
<evidence type="ECO:0000256" key="1">
    <source>
        <dbReference type="SAM" id="MobiDB-lite"/>
    </source>
</evidence>
<evidence type="ECO:0000313" key="2">
    <source>
        <dbReference type="EMBL" id="GAO52196.1"/>
    </source>
</evidence>
<feature type="compositionally biased region" description="Acidic residues" evidence="1">
    <location>
        <begin position="109"/>
        <end position="148"/>
    </location>
</feature>
<name>A0A0E9NR83_SAICN</name>
<organism evidence="2 3">
    <name type="scientific">Saitoella complicata (strain BCRC 22490 / CBS 7301 / JCM 7358 / NBRC 10748 / NRRL Y-17804)</name>
    <dbReference type="NCBI Taxonomy" id="698492"/>
    <lineage>
        <taxon>Eukaryota</taxon>
        <taxon>Fungi</taxon>
        <taxon>Dikarya</taxon>
        <taxon>Ascomycota</taxon>
        <taxon>Taphrinomycotina</taxon>
        <taxon>Taphrinomycotina incertae sedis</taxon>
        <taxon>Saitoella</taxon>
    </lineage>
</organism>
<reference evidence="2 3" key="2">
    <citation type="journal article" date="2014" name="J. Gen. Appl. Microbiol.">
        <title>The early diverging ascomycetous budding yeast Saitoella complicata has three histone deacetylases belonging to the Clr6, Hos2, and Rpd3 lineages.</title>
        <authorList>
            <person name="Nishida H."/>
            <person name="Matsumoto T."/>
            <person name="Kondo S."/>
            <person name="Hamamoto M."/>
            <person name="Yoshikawa H."/>
        </authorList>
    </citation>
    <scope>NUCLEOTIDE SEQUENCE [LARGE SCALE GENOMIC DNA]</scope>
    <source>
        <strain evidence="2 3">NRRL Y-17804</strain>
    </source>
</reference>